<dbReference type="GO" id="GO:0004843">
    <property type="term" value="F:cysteine-type deubiquitinase activity"/>
    <property type="evidence" value="ECO:0007669"/>
    <property type="project" value="InterPro"/>
</dbReference>
<reference evidence="2" key="1">
    <citation type="thesis" date="2020" institute="ProQuest LLC" country="789 East Eisenhower Parkway, Ann Arbor, MI, USA">
        <title>Comparative Genomics and Chromosome Evolution.</title>
        <authorList>
            <person name="Mudd A.B."/>
        </authorList>
    </citation>
    <scope>NUCLEOTIDE SEQUENCE</scope>
    <source>
        <strain evidence="2">237g6f4</strain>
        <tissue evidence="2">Blood</tissue>
    </source>
</reference>
<dbReference type="Proteomes" id="UP000824782">
    <property type="component" value="Unassembled WGS sequence"/>
</dbReference>
<evidence type="ECO:0000313" key="3">
    <source>
        <dbReference type="Proteomes" id="UP000824782"/>
    </source>
</evidence>
<dbReference type="Pfam" id="PF21246">
    <property type="entry name" value="Usp38-like_N"/>
    <property type="match status" value="1"/>
</dbReference>
<proteinExistence type="predicted"/>
<protein>
    <recommendedName>
        <fullName evidence="1">USP domain-containing protein</fullName>
    </recommendedName>
</protein>
<dbReference type="SUPFAM" id="SSF48371">
    <property type="entry name" value="ARM repeat"/>
    <property type="match status" value="1"/>
</dbReference>
<dbReference type="SUPFAM" id="SSF54001">
    <property type="entry name" value="Cysteine proteinases"/>
    <property type="match status" value="1"/>
</dbReference>
<dbReference type="GO" id="GO:0016579">
    <property type="term" value="P:protein deubiquitination"/>
    <property type="evidence" value="ECO:0007669"/>
    <property type="project" value="InterPro"/>
</dbReference>
<dbReference type="Pfam" id="PF00443">
    <property type="entry name" value="UCH"/>
    <property type="match status" value="1"/>
</dbReference>
<organism evidence="2 3">
    <name type="scientific">Engystomops pustulosus</name>
    <name type="common">Tungara frog</name>
    <name type="synonym">Physalaemus pustulosus</name>
    <dbReference type="NCBI Taxonomy" id="76066"/>
    <lineage>
        <taxon>Eukaryota</taxon>
        <taxon>Metazoa</taxon>
        <taxon>Chordata</taxon>
        <taxon>Craniata</taxon>
        <taxon>Vertebrata</taxon>
        <taxon>Euteleostomi</taxon>
        <taxon>Amphibia</taxon>
        <taxon>Batrachia</taxon>
        <taxon>Anura</taxon>
        <taxon>Neobatrachia</taxon>
        <taxon>Hyloidea</taxon>
        <taxon>Leptodactylidae</taxon>
        <taxon>Leiuperinae</taxon>
        <taxon>Engystomops</taxon>
    </lineage>
</organism>
<gene>
    <name evidence="2" type="ORF">GDO81_021418</name>
</gene>
<dbReference type="InterPro" id="IPR018200">
    <property type="entry name" value="USP_CS"/>
</dbReference>
<dbReference type="InterPro" id="IPR001394">
    <property type="entry name" value="Peptidase_C19_UCH"/>
</dbReference>
<dbReference type="EMBL" id="WNYA01016303">
    <property type="protein sequence ID" value="KAG8539116.1"/>
    <property type="molecule type" value="Genomic_DNA"/>
</dbReference>
<dbReference type="PROSITE" id="PS50235">
    <property type="entry name" value="USP_3"/>
    <property type="match status" value="1"/>
</dbReference>
<evidence type="ECO:0000313" key="2">
    <source>
        <dbReference type="EMBL" id="KAG8539116.1"/>
    </source>
</evidence>
<comment type="caution">
    <text evidence="2">The sequence shown here is derived from an EMBL/GenBank/DDBJ whole genome shotgun (WGS) entry which is preliminary data.</text>
</comment>
<dbReference type="InterPro" id="IPR049407">
    <property type="entry name" value="Usp38-like_N"/>
</dbReference>
<dbReference type="AlphaFoldDB" id="A0AAV6YQ95"/>
<accession>A0AAV6YQ95</accession>
<dbReference type="InterPro" id="IPR038765">
    <property type="entry name" value="Papain-like_cys_pep_sf"/>
</dbReference>
<sequence>MYVKESLARRVIDASKQPIDSEQCWSMLELSTKLFFLGESRFARETAREVLEVYGRYHPEEFEEFFNVRFILSLLQEGYRSLGKRHPYILEYIHLGLQFVLDKASAEDIFRLLKVEVLRIVCERPSLKICVRVSRILISHPQCIPEGNHQLLFCQQLIRCIGQFHCHSEGEEGIIQFLDQVNRVSALLQNIWRLQTSLVLPSLKELFAIISFTDETETPSNALASVVQYIPLQLMDGIVRNLANADSVTDAQMMTSINRMIDWVSWPLGKNIDKWIIALLKGLAAVKKFSILTEVSLAKIQKVFSKLLYPVVREAALSVLRYMLLSFQHSPEAFHLIVPHIPHMVSCLSNESTNSARSCLEQVAELVHCMVFRFSGYPDLYGPVMEAVKKLPVPNEDCIKQLLGQNAWTSQKNELAPYYPRLVSKSDTGKIGLINLGNTCYMNSILQALFMASE</sequence>
<dbReference type="PROSITE" id="PS00972">
    <property type="entry name" value="USP_1"/>
    <property type="match status" value="1"/>
</dbReference>
<dbReference type="InterPro" id="IPR016024">
    <property type="entry name" value="ARM-type_fold"/>
</dbReference>
<feature type="domain" description="USP" evidence="1">
    <location>
        <begin position="431"/>
        <end position="454"/>
    </location>
</feature>
<dbReference type="InterPro" id="IPR028889">
    <property type="entry name" value="USP"/>
</dbReference>
<keyword evidence="3" id="KW-1185">Reference proteome</keyword>
<evidence type="ECO:0000259" key="1">
    <source>
        <dbReference type="PROSITE" id="PS50235"/>
    </source>
</evidence>
<name>A0AAV6YQ95_ENGPU</name>
<dbReference type="Gene3D" id="3.90.70.10">
    <property type="entry name" value="Cysteine proteinases"/>
    <property type="match status" value="1"/>
</dbReference>